<evidence type="ECO:0000256" key="2">
    <source>
        <dbReference type="ARBA" id="ARBA00022714"/>
    </source>
</evidence>
<keyword evidence="3" id="KW-0479">Metal-binding</keyword>
<evidence type="ECO:0000256" key="4">
    <source>
        <dbReference type="ARBA" id="ARBA00023002"/>
    </source>
</evidence>
<dbReference type="Proteomes" id="UP001595457">
    <property type="component" value="Unassembled WGS sequence"/>
</dbReference>
<feature type="domain" description="Dimethylamine monooxygenase subunit DmmA-like C-terminal" evidence="7">
    <location>
        <begin position="127"/>
        <end position="169"/>
    </location>
</feature>
<dbReference type="Pfam" id="PF22289">
    <property type="entry name" value="DmmA-like_C"/>
    <property type="match status" value="1"/>
</dbReference>
<comment type="caution">
    <text evidence="9">The sequence shown here is derived from an EMBL/GenBank/DDBJ whole genome shotgun (WGS) entry which is preliminary data.</text>
</comment>
<gene>
    <name evidence="9" type="ORF">ACFOJE_05505</name>
</gene>
<dbReference type="NCBIfam" id="NF041259">
    <property type="entry name" value="mono_DmmA_fam"/>
    <property type="match status" value="1"/>
</dbReference>
<keyword evidence="2" id="KW-0001">2Fe-2S</keyword>
<dbReference type="RefSeq" id="WP_377813286.1">
    <property type="nucleotide sequence ID" value="NZ_JBHRSJ010000010.1"/>
</dbReference>
<evidence type="ECO:0000256" key="3">
    <source>
        <dbReference type="ARBA" id="ARBA00022723"/>
    </source>
</evidence>
<evidence type="ECO:0000256" key="5">
    <source>
        <dbReference type="ARBA" id="ARBA00023004"/>
    </source>
</evidence>
<evidence type="ECO:0000259" key="7">
    <source>
        <dbReference type="Pfam" id="PF22289"/>
    </source>
</evidence>
<keyword evidence="5" id="KW-0408">Iron</keyword>
<protein>
    <submittedName>
        <fullName evidence="9">Dimethylamine monooxygenase subunit DmmA family protein</fullName>
    </submittedName>
</protein>
<keyword evidence="9" id="KW-0503">Monooxygenase</keyword>
<evidence type="ECO:0000259" key="8">
    <source>
        <dbReference type="Pfam" id="PF22290"/>
    </source>
</evidence>
<accession>A0ABV7AQY3</accession>
<feature type="domain" description="Dimethylamine monooxygenase subunit DmmA-like N-terminal" evidence="8">
    <location>
        <begin position="58"/>
        <end position="116"/>
    </location>
</feature>
<keyword evidence="6" id="KW-0411">Iron-sulfur</keyword>
<keyword evidence="1" id="KW-0285">Flavoprotein</keyword>
<keyword evidence="4" id="KW-0560">Oxidoreductase</keyword>
<evidence type="ECO:0000313" key="9">
    <source>
        <dbReference type="EMBL" id="MFC2971671.1"/>
    </source>
</evidence>
<proteinExistence type="predicted"/>
<keyword evidence="10" id="KW-1185">Reference proteome</keyword>
<dbReference type="InterPro" id="IPR054582">
    <property type="entry name" value="DmmA-like_N"/>
</dbReference>
<evidence type="ECO:0000313" key="10">
    <source>
        <dbReference type="Proteomes" id="UP001595457"/>
    </source>
</evidence>
<evidence type="ECO:0000256" key="1">
    <source>
        <dbReference type="ARBA" id="ARBA00022630"/>
    </source>
</evidence>
<dbReference type="InterPro" id="IPR048037">
    <property type="entry name" value="DmmA-like_C"/>
</dbReference>
<dbReference type="GO" id="GO:0004497">
    <property type="term" value="F:monooxygenase activity"/>
    <property type="evidence" value="ECO:0007669"/>
    <property type="project" value="UniProtKB-KW"/>
</dbReference>
<organism evidence="9 10">
    <name type="scientific">Azotobacter bryophylli</name>
    <dbReference type="NCBI Taxonomy" id="1986537"/>
    <lineage>
        <taxon>Bacteria</taxon>
        <taxon>Pseudomonadati</taxon>
        <taxon>Pseudomonadota</taxon>
        <taxon>Gammaproteobacteria</taxon>
        <taxon>Pseudomonadales</taxon>
        <taxon>Pseudomonadaceae</taxon>
        <taxon>Azotobacter</taxon>
    </lineage>
</organism>
<evidence type="ECO:0000256" key="6">
    <source>
        <dbReference type="ARBA" id="ARBA00023014"/>
    </source>
</evidence>
<dbReference type="Pfam" id="PF22290">
    <property type="entry name" value="DmmA-like_N"/>
    <property type="match status" value="1"/>
</dbReference>
<name>A0ABV7AQY3_9GAMM</name>
<dbReference type="EMBL" id="JBHRSJ010000010">
    <property type="protein sequence ID" value="MFC2971671.1"/>
    <property type="molecule type" value="Genomic_DNA"/>
</dbReference>
<reference evidence="10" key="1">
    <citation type="journal article" date="2019" name="Int. J. Syst. Evol. Microbiol.">
        <title>The Global Catalogue of Microorganisms (GCM) 10K type strain sequencing project: providing services to taxonomists for standard genome sequencing and annotation.</title>
        <authorList>
            <consortium name="The Broad Institute Genomics Platform"/>
            <consortium name="The Broad Institute Genome Sequencing Center for Infectious Disease"/>
            <person name="Wu L."/>
            <person name="Ma J."/>
        </authorList>
    </citation>
    <scope>NUCLEOTIDE SEQUENCE [LARGE SCALE GENOMIC DNA]</scope>
    <source>
        <strain evidence="10">KCTC 62195</strain>
    </source>
</reference>
<sequence>MSHEAAGTMASKPVYAPLPETILPASRRLLVVQNATLQAAADLHERLQSAGQPLTMLSLQGDAGQGCNDPQMLETKLRDLLSWSPVGTRLYVCGDESFLWQVSALARNAGLLGEEIELIKTGERREMYCVHCSTRQSIGAEGETVCTGCGVHLLVRDHFSQRLGAYMGVCIDPDHPHGEDKA</sequence>